<dbReference type="Proteomes" id="UP000243250">
    <property type="component" value="Unassembled WGS sequence"/>
</dbReference>
<dbReference type="EMBL" id="FOYS01000001">
    <property type="protein sequence ID" value="SFR33978.1"/>
    <property type="molecule type" value="Genomic_DNA"/>
</dbReference>
<organism evidence="2 3">
    <name type="scientific">Halogeometricum limi</name>
    <dbReference type="NCBI Taxonomy" id="555875"/>
    <lineage>
        <taxon>Archaea</taxon>
        <taxon>Methanobacteriati</taxon>
        <taxon>Methanobacteriota</taxon>
        <taxon>Stenosarchaea group</taxon>
        <taxon>Halobacteria</taxon>
        <taxon>Halobacteriales</taxon>
        <taxon>Haloferacaceae</taxon>
        <taxon>Halogeometricum</taxon>
    </lineage>
</organism>
<keyword evidence="3" id="KW-1185">Reference proteome</keyword>
<dbReference type="RefSeq" id="WP_089876254.1">
    <property type="nucleotide sequence ID" value="NZ_FOYS01000001.1"/>
</dbReference>
<evidence type="ECO:0000313" key="3">
    <source>
        <dbReference type="Proteomes" id="UP000243250"/>
    </source>
</evidence>
<proteinExistence type="predicted"/>
<reference evidence="3" key="1">
    <citation type="submission" date="2016-10" db="EMBL/GenBank/DDBJ databases">
        <authorList>
            <person name="Varghese N."/>
            <person name="Submissions S."/>
        </authorList>
    </citation>
    <scope>NUCLEOTIDE SEQUENCE [LARGE SCALE GENOMIC DNA]</scope>
    <source>
        <strain evidence="3">CGMCC 1.8711</strain>
    </source>
</reference>
<dbReference type="AlphaFoldDB" id="A0A1I6FVQ1"/>
<dbReference type="Pfam" id="PF25258">
    <property type="entry name" value="DUF7859"/>
    <property type="match status" value="1"/>
</dbReference>
<accession>A0A1I6FVQ1</accession>
<gene>
    <name evidence="2" type="ORF">SAMN04488124_0387</name>
</gene>
<protein>
    <submittedName>
        <fullName evidence="2">Uncharacterized protein</fullName>
    </submittedName>
</protein>
<keyword evidence="1" id="KW-1133">Transmembrane helix</keyword>
<keyword evidence="1" id="KW-0472">Membrane</keyword>
<keyword evidence="1" id="KW-0812">Transmembrane</keyword>
<evidence type="ECO:0000313" key="2">
    <source>
        <dbReference type="EMBL" id="SFR33978.1"/>
    </source>
</evidence>
<evidence type="ECO:0000256" key="1">
    <source>
        <dbReference type="SAM" id="Phobius"/>
    </source>
</evidence>
<sequence length="59" mass="6765">MSARPLQGLLDGFVEFVLSEPIFVGFLLLLLAFVFFAYLFIRRTLTGMRQGFDEGYRGK</sequence>
<feature type="transmembrane region" description="Helical" evidence="1">
    <location>
        <begin position="22"/>
        <end position="41"/>
    </location>
</feature>
<dbReference type="STRING" id="555875.SAMN04488124_0387"/>
<dbReference type="InterPro" id="IPR057181">
    <property type="entry name" value="DUF7859"/>
</dbReference>
<name>A0A1I6FVQ1_9EURY</name>